<evidence type="ECO:0008006" key="4">
    <source>
        <dbReference type="Google" id="ProtNLM"/>
    </source>
</evidence>
<name>A0A371CW95_9APHY</name>
<dbReference type="AlphaFoldDB" id="A0A371CW95"/>
<organism evidence="2 3">
    <name type="scientific">Lentinus brumalis</name>
    <dbReference type="NCBI Taxonomy" id="2498619"/>
    <lineage>
        <taxon>Eukaryota</taxon>
        <taxon>Fungi</taxon>
        <taxon>Dikarya</taxon>
        <taxon>Basidiomycota</taxon>
        <taxon>Agaricomycotina</taxon>
        <taxon>Agaricomycetes</taxon>
        <taxon>Polyporales</taxon>
        <taxon>Polyporaceae</taxon>
        <taxon>Lentinus</taxon>
    </lineage>
</organism>
<protein>
    <recommendedName>
        <fullName evidence="4">Fungal-type protein kinase domain-containing protein</fullName>
    </recommendedName>
</protein>
<keyword evidence="3" id="KW-1185">Reference proteome</keyword>
<gene>
    <name evidence="2" type="ORF">OH76DRAFT_1486973</name>
</gene>
<sequence length="255" mass="29372">MTGRLKIDYEDLSTFRHKKLELKDQTAQDHAAERGAREGGNDRDCPMPMSVFRTLLGHARTHYPVEHWTPSNMILYLIMLRITSVLSTPDKQVICIPERSWLRAAAFGTKPYTPEGLVHHMLIRADNAAARFITFDPIESIETPDHEWLKTLEVTHIFEAKTRSAFTAAFEYVSTLLKYWCERTGKAHGRAALTREYTWQFISYHAPQDGRPSEVHSVRQPFLYLTVSDIDTILGLLLDMVDNTTQETQEYFNVV</sequence>
<evidence type="ECO:0000313" key="3">
    <source>
        <dbReference type="Proteomes" id="UP000256964"/>
    </source>
</evidence>
<dbReference type="OrthoDB" id="2761880at2759"/>
<dbReference type="EMBL" id="KZ857448">
    <property type="protein sequence ID" value="RDX44530.1"/>
    <property type="molecule type" value="Genomic_DNA"/>
</dbReference>
<evidence type="ECO:0000313" key="2">
    <source>
        <dbReference type="EMBL" id="RDX44530.1"/>
    </source>
</evidence>
<proteinExistence type="predicted"/>
<dbReference type="Proteomes" id="UP000256964">
    <property type="component" value="Unassembled WGS sequence"/>
</dbReference>
<evidence type="ECO:0000256" key="1">
    <source>
        <dbReference type="SAM" id="MobiDB-lite"/>
    </source>
</evidence>
<reference evidence="2 3" key="1">
    <citation type="journal article" date="2018" name="Biotechnol. Biofuels">
        <title>Integrative visual omics of the white-rot fungus Polyporus brumalis exposes the biotechnological potential of its oxidative enzymes for delignifying raw plant biomass.</title>
        <authorList>
            <person name="Miyauchi S."/>
            <person name="Rancon A."/>
            <person name="Drula E."/>
            <person name="Hage H."/>
            <person name="Chaduli D."/>
            <person name="Favel A."/>
            <person name="Grisel S."/>
            <person name="Henrissat B."/>
            <person name="Herpoel-Gimbert I."/>
            <person name="Ruiz-Duenas F.J."/>
            <person name="Chevret D."/>
            <person name="Hainaut M."/>
            <person name="Lin J."/>
            <person name="Wang M."/>
            <person name="Pangilinan J."/>
            <person name="Lipzen A."/>
            <person name="Lesage-Meessen L."/>
            <person name="Navarro D."/>
            <person name="Riley R."/>
            <person name="Grigoriev I.V."/>
            <person name="Zhou S."/>
            <person name="Raouche S."/>
            <person name="Rosso M.N."/>
        </authorList>
    </citation>
    <scope>NUCLEOTIDE SEQUENCE [LARGE SCALE GENOMIC DNA]</scope>
    <source>
        <strain evidence="2 3">BRFM 1820</strain>
    </source>
</reference>
<accession>A0A371CW95</accession>
<feature type="region of interest" description="Disordered" evidence="1">
    <location>
        <begin position="23"/>
        <end position="44"/>
    </location>
</feature>